<dbReference type="SUPFAM" id="SSF48371">
    <property type="entry name" value="ARM repeat"/>
    <property type="match status" value="1"/>
</dbReference>
<keyword evidence="7" id="KW-1185">Reference proteome</keyword>
<dbReference type="PANTHER" id="PTHR18034:SF4">
    <property type="entry name" value="NUCLEOLAR MIF4G DOMAIN-CONTAINING PROTEIN 1"/>
    <property type="match status" value="1"/>
</dbReference>
<evidence type="ECO:0000256" key="2">
    <source>
        <dbReference type="ARBA" id="ARBA00006856"/>
    </source>
</evidence>
<dbReference type="PROSITE" id="PS51366">
    <property type="entry name" value="MI"/>
    <property type="match status" value="1"/>
</dbReference>
<dbReference type="InterPro" id="IPR003890">
    <property type="entry name" value="MIF4G-like_typ-3"/>
</dbReference>
<keyword evidence="3" id="KW-0539">Nucleus</keyword>
<feature type="compositionally biased region" description="Polar residues" evidence="4">
    <location>
        <begin position="282"/>
        <end position="292"/>
    </location>
</feature>
<gene>
    <name evidence="6" type="primary">SGD1</name>
    <name evidence="6" type="ORF">MCUN1_000762</name>
</gene>
<dbReference type="GO" id="GO:0042274">
    <property type="term" value="P:ribosomal small subunit biogenesis"/>
    <property type="evidence" value="ECO:0007669"/>
    <property type="project" value="TreeGrafter"/>
</dbReference>
<dbReference type="InterPro" id="IPR050781">
    <property type="entry name" value="CWC22_splicing_factor"/>
</dbReference>
<feature type="compositionally biased region" description="Basic and acidic residues" evidence="4">
    <location>
        <begin position="85"/>
        <end position="104"/>
    </location>
</feature>
<feature type="domain" description="MI" evidence="5">
    <location>
        <begin position="623"/>
        <end position="763"/>
    </location>
</feature>
<evidence type="ECO:0000256" key="1">
    <source>
        <dbReference type="ARBA" id="ARBA00004604"/>
    </source>
</evidence>
<evidence type="ECO:0000259" key="5">
    <source>
        <dbReference type="PROSITE" id="PS51366"/>
    </source>
</evidence>
<dbReference type="Gene3D" id="1.25.40.180">
    <property type="match status" value="1"/>
</dbReference>
<accession>A0AAF0EP07</accession>
<dbReference type="InterPro" id="IPR003891">
    <property type="entry name" value="Initiation_fac_eIF4g_MI"/>
</dbReference>
<evidence type="ECO:0000256" key="3">
    <source>
        <dbReference type="ARBA" id="ARBA00023242"/>
    </source>
</evidence>
<dbReference type="GO" id="GO:0005730">
    <property type="term" value="C:nucleolus"/>
    <property type="evidence" value="ECO:0007669"/>
    <property type="project" value="UniProtKB-SubCell"/>
</dbReference>
<proteinExistence type="inferred from homology"/>
<dbReference type="SMART" id="SM00543">
    <property type="entry name" value="MIF4G"/>
    <property type="match status" value="1"/>
</dbReference>
<feature type="compositionally biased region" description="Basic and acidic residues" evidence="4">
    <location>
        <begin position="18"/>
        <end position="28"/>
    </location>
</feature>
<comment type="subcellular location">
    <subcellularLocation>
        <location evidence="1">Nucleus</location>
        <location evidence="1">Nucleolus</location>
    </subcellularLocation>
</comment>
<feature type="region of interest" description="Disordered" evidence="4">
    <location>
        <begin position="1"/>
        <end position="150"/>
    </location>
</feature>
<organism evidence="6 7">
    <name type="scientific">Malassezia cuniculi</name>
    <dbReference type="NCBI Taxonomy" id="948313"/>
    <lineage>
        <taxon>Eukaryota</taxon>
        <taxon>Fungi</taxon>
        <taxon>Dikarya</taxon>
        <taxon>Basidiomycota</taxon>
        <taxon>Ustilaginomycotina</taxon>
        <taxon>Malasseziomycetes</taxon>
        <taxon>Malasseziales</taxon>
        <taxon>Malasseziaceae</taxon>
        <taxon>Malassezia</taxon>
    </lineage>
</organism>
<sequence>MRGPRDRVRSTTRLPAALREELGIEDQKRPRKVSSVTARKQARREKRKRGPEPKKRPNEQHATRAPTTVPRPQRPAAHTKPAAQIKDKEKQERPSKTPKEEFRTIVDPITGKKRRVESKKGSSALAALAREPDAPQAAKRKLTQAEKDEEDEIAWLEHQLYGRRGKRTATEGDDLDFLLDDMDRFQAGMHDDDADDTSNINFNSDNDSQGEEDGDEEGADDIDLDDDSEEINSDDNVDLEEDSEDDLDENVDLEEDSEDDSDDNIDLGESEDDSTNLGDGASQDTPGSSLPSSKYVPPALRARTAEAALTEQKLRRHVNGLLNRLGDGNVDTIVTELGGLYRTYARGDVSAMVTRLILDTISARTNLTDAIVVLYATLVVAMHRIVGQEFGASFLQTTIERFVAAYGPLVAGTEDEAKARECSNLILLLCHLFNLRLLAAGLMYDMVKLLVGSDFSAIVPGLAPDHSVSETDIELLLRIVQTSGSQLRHDDAAALRSIVELTQQRVNASTSAGSSRARFMLEAMADAKQRPKKAVVSDTLQRMIKYISGLDKRHTLRAHGALQVGLKDLQDAEKRGRWWLVGAAWTGRDSSDTPAQEPEPQVEMSEDEIDIGALARTQGMNTDARRSAFSVLMSSQDYAEAAQSLMELRMNDVQRREIVRVVLHCLGNERTYNPYYALVGEKLAEQPSMRVTMQYALWDFFREIGESRVGGEKVVHDDDNDGGSSSDWLTGAPRQRLENMARAYGWWFARNALNMSALKTVDFTALHTSGIYFVQQLLMHSLLGTQTKVPIVTARTRAALAANVTSANREAVHTLIVRGITGNPALAQGLYVFIATNLRKSHLRELVGDDAVVFERLKWAVGVAHDACKV</sequence>
<dbReference type="Proteomes" id="UP001219933">
    <property type="component" value="Chromosome 1"/>
</dbReference>
<feature type="region of interest" description="Disordered" evidence="4">
    <location>
        <begin position="187"/>
        <end position="295"/>
    </location>
</feature>
<dbReference type="EMBL" id="CP119877">
    <property type="protein sequence ID" value="WFD33936.1"/>
    <property type="molecule type" value="Genomic_DNA"/>
</dbReference>
<name>A0AAF0EP07_9BASI</name>
<comment type="similarity">
    <text evidence="2">Belongs to the CWC22 family.</text>
</comment>
<evidence type="ECO:0000256" key="4">
    <source>
        <dbReference type="SAM" id="MobiDB-lite"/>
    </source>
</evidence>
<feature type="compositionally biased region" description="Basic and acidic residues" evidence="4">
    <location>
        <begin position="50"/>
        <end position="62"/>
    </location>
</feature>
<feature type="compositionally biased region" description="Basic residues" evidence="4">
    <location>
        <begin position="40"/>
        <end position="49"/>
    </location>
</feature>
<dbReference type="Pfam" id="PF02847">
    <property type="entry name" value="MA3"/>
    <property type="match status" value="1"/>
</dbReference>
<dbReference type="PANTHER" id="PTHR18034">
    <property type="entry name" value="CELL CYCLE CONTROL PROTEIN CWF22-RELATED"/>
    <property type="match status" value="1"/>
</dbReference>
<dbReference type="GO" id="GO:0003723">
    <property type="term" value="F:RNA binding"/>
    <property type="evidence" value="ECO:0007669"/>
    <property type="project" value="InterPro"/>
</dbReference>
<protein>
    <submittedName>
        <fullName evidence="6">Suppressor of glycerol defect</fullName>
    </submittedName>
</protein>
<reference evidence="6" key="1">
    <citation type="submission" date="2023-03" db="EMBL/GenBank/DDBJ databases">
        <title>Mating type loci evolution in Malassezia.</title>
        <authorList>
            <person name="Coelho M.A."/>
        </authorList>
    </citation>
    <scope>NUCLEOTIDE SEQUENCE</scope>
    <source>
        <strain evidence="6">CBS 11721</strain>
    </source>
</reference>
<evidence type="ECO:0000313" key="6">
    <source>
        <dbReference type="EMBL" id="WFD33936.1"/>
    </source>
</evidence>
<evidence type="ECO:0000313" key="7">
    <source>
        <dbReference type="Proteomes" id="UP001219933"/>
    </source>
</evidence>
<dbReference type="InterPro" id="IPR016024">
    <property type="entry name" value="ARM-type_fold"/>
</dbReference>
<feature type="compositionally biased region" description="Acidic residues" evidence="4">
    <location>
        <begin position="208"/>
        <end position="274"/>
    </location>
</feature>
<dbReference type="Pfam" id="PF02854">
    <property type="entry name" value="MIF4G"/>
    <property type="match status" value="1"/>
</dbReference>
<dbReference type="AlphaFoldDB" id="A0AAF0EP07"/>
<dbReference type="SMART" id="SM00544">
    <property type="entry name" value="MA3"/>
    <property type="match status" value="1"/>
</dbReference>